<gene>
    <name evidence="1" type="ORF">EYF80_002256</name>
</gene>
<evidence type="ECO:0000313" key="1">
    <source>
        <dbReference type="EMBL" id="TNN87539.1"/>
    </source>
</evidence>
<sequence>MTQKIRHTSVLYLREADCERHWFCTRNGAFEEGCVLTLGVASPCAAIHTEFQGNQPGTRCSGSNANKT</sequence>
<protein>
    <submittedName>
        <fullName evidence="1">Uncharacterized protein</fullName>
    </submittedName>
</protein>
<name>A0A4Z2JBE1_9TELE</name>
<dbReference type="Proteomes" id="UP000314294">
    <property type="component" value="Unassembled WGS sequence"/>
</dbReference>
<dbReference type="EMBL" id="SRLO01000010">
    <property type="protein sequence ID" value="TNN87539.1"/>
    <property type="molecule type" value="Genomic_DNA"/>
</dbReference>
<dbReference type="AlphaFoldDB" id="A0A4Z2JBE1"/>
<evidence type="ECO:0000313" key="2">
    <source>
        <dbReference type="Proteomes" id="UP000314294"/>
    </source>
</evidence>
<proteinExistence type="predicted"/>
<organism evidence="1 2">
    <name type="scientific">Liparis tanakae</name>
    <name type="common">Tanaka's snailfish</name>
    <dbReference type="NCBI Taxonomy" id="230148"/>
    <lineage>
        <taxon>Eukaryota</taxon>
        <taxon>Metazoa</taxon>
        <taxon>Chordata</taxon>
        <taxon>Craniata</taxon>
        <taxon>Vertebrata</taxon>
        <taxon>Euteleostomi</taxon>
        <taxon>Actinopterygii</taxon>
        <taxon>Neopterygii</taxon>
        <taxon>Teleostei</taxon>
        <taxon>Neoteleostei</taxon>
        <taxon>Acanthomorphata</taxon>
        <taxon>Eupercaria</taxon>
        <taxon>Perciformes</taxon>
        <taxon>Cottioidei</taxon>
        <taxon>Cottales</taxon>
        <taxon>Liparidae</taxon>
        <taxon>Liparis</taxon>
    </lineage>
</organism>
<reference evidence="1 2" key="1">
    <citation type="submission" date="2019-03" db="EMBL/GenBank/DDBJ databases">
        <title>First draft genome of Liparis tanakae, snailfish: a comprehensive survey of snailfish specific genes.</title>
        <authorList>
            <person name="Kim W."/>
            <person name="Song I."/>
            <person name="Jeong J.-H."/>
            <person name="Kim D."/>
            <person name="Kim S."/>
            <person name="Ryu S."/>
            <person name="Song J.Y."/>
            <person name="Lee S.K."/>
        </authorList>
    </citation>
    <scope>NUCLEOTIDE SEQUENCE [LARGE SCALE GENOMIC DNA]</scope>
    <source>
        <tissue evidence="1">Muscle</tissue>
    </source>
</reference>
<accession>A0A4Z2JBE1</accession>
<comment type="caution">
    <text evidence="1">The sequence shown here is derived from an EMBL/GenBank/DDBJ whole genome shotgun (WGS) entry which is preliminary data.</text>
</comment>
<keyword evidence="2" id="KW-1185">Reference proteome</keyword>